<name>A0A517MFN8_9BACT</name>
<dbReference type="KEGG" id="rml:FF011L_24780"/>
<keyword evidence="2" id="KW-1185">Reference proteome</keyword>
<reference evidence="1 2" key="1">
    <citation type="submission" date="2019-02" db="EMBL/GenBank/DDBJ databases">
        <title>Deep-cultivation of Planctomycetes and their phenomic and genomic characterization uncovers novel biology.</title>
        <authorList>
            <person name="Wiegand S."/>
            <person name="Jogler M."/>
            <person name="Boedeker C."/>
            <person name="Pinto D."/>
            <person name="Vollmers J."/>
            <person name="Rivas-Marin E."/>
            <person name="Kohn T."/>
            <person name="Peeters S.H."/>
            <person name="Heuer A."/>
            <person name="Rast P."/>
            <person name="Oberbeckmann S."/>
            <person name="Bunk B."/>
            <person name="Jeske O."/>
            <person name="Meyerdierks A."/>
            <person name="Storesund J.E."/>
            <person name="Kallscheuer N."/>
            <person name="Luecker S."/>
            <person name="Lage O.M."/>
            <person name="Pohl T."/>
            <person name="Merkel B.J."/>
            <person name="Hornburger P."/>
            <person name="Mueller R.-W."/>
            <person name="Bruemmer F."/>
            <person name="Labrenz M."/>
            <person name="Spormann A.M."/>
            <person name="Op den Camp H."/>
            <person name="Overmann J."/>
            <person name="Amann R."/>
            <person name="Jetten M.S.M."/>
            <person name="Mascher T."/>
            <person name="Medema M.H."/>
            <person name="Devos D.P."/>
            <person name="Kaster A.-K."/>
            <person name="Ovreas L."/>
            <person name="Rohde M."/>
            <person name="Galperin M.Y."/>
            <person name="Jogler C."/>
        </authorList>
    </citation>
    <scope>NUCLEOTIDE SEQUENCE [LARGE SCALE GENOMIC DNA]</scope>
    <source>
        <strain evidence="1 2">FF011L</strain>
    </source>
</reference>
<proteinExistence type="predicted"/>
<gene>
    <name evidence="1" type="ORF">FF011L_24780</name>
</gene>
<sequence length="157" mass="17524">MYFINGNNAVNITVLQASVLTILIFIGCTPQKPVEALLDLQTISLESTKPYRTVRSIPLVSNEDKYEAGSEVLVVGEINASDLDKPVSIVRAEIRYLQQNGRWIIASSKTSANMKEGRYELTIKAPEKPRAYELHVNVLDQLYIGRCEFRVGPKRGG</sequence>
<evidence type="ECO:0000313" key="2">
    <source>
        <dbReference type="Proteomes" id="UP000320672"/>
    </source>
</evidence>
<organism evidence="1 2">
    <name type="scientific">Roseimaritima multifibrata</name>
    <dbReference type="NCBI Taxonomy" id="1930274"/>
    <lineage>
        <taxon>Bacteria</taxon>
        <taxon>Pseudomonadati</taxon>
        <taxon>Planctomycetota</taxon>
        <taxon>Planctomycetia</taxon>
        <taxon>Pirellulales</taxon>
        <taxon>Pirellulaceae</taxon>
        <taxon>Roseimaritima</taxon>
    </lineage>
</organism>
<accession>A0A517MFN8</accession>
<dbReference type="Proteomes" id="UP000320672">
    <property type="component" value="Chromosome"/>
</dbReference>
<dbReference type="EMBL" id="CP036262">
    <property type="protein sequence ID" value="QDS93705.1"/>
    <property type="molecule type" value="Genomic_DNA"/>
</dbReference>
<evidence type="ECO:0000313" key="1">
    <source>
        <dbReference type="EMBL" id="QDS93705.1"/>
    </source>
</evidence>
<dbReference type="AlphaFoldDB" id="A0A517MFN8"/>
<protein>
    <submittedName>
        <fullName evidence="1">Uncharacterized protein</fullName>
    </submittedName>
</protein>